<keyword evidence="3 6" id="KW-0812">Transmembrane</keyword>
<evidence type="ECO:0000256" key="5">
    <source>
        <dbReference type="ARBA" id="ARBA00023136"/>
    </source>
</evidence>
<feature type="transmembrane region" description="Helical" evidence="6">
    <location>
        <begin position="246"/>
        <end position="267"/>
    </location>
</feature>
<comment type="subcellular location">
    <subcellularLocation>
        <location evidence="1">Cell membrane</location>
        <topology evidence="1">Multi-pass membrane protein</topology>
    </subcellularLocation>
</comment>
<evidence type="ECO:0000313" key="8">
    <source>
        <dbReference type="Proteomes" id="UP001190465"/>
    </source>
</evidence>
<keyword evidence="8" id="KW-1185">Reference proteome</keyword>
<proteinExistence type="predicted"/>
<dbReference type="PANTHER" id="PTHR30213:SF0">
    <property type="entry name" value="UPF0761 MEMBRANE PROTEIN YIHY"/>
    <property type="match status" value="1"/>
</dbReference>
<feature type="transmembrane region" description="Helical" evidence="6">
    <location>
        <begin position="169"/>
        <end position="191"/>
    </location>
</feature>
<keyword evidence="2" id="KW-1003">Cell membrane</keyword>
<dbReference type="EMBL" id="OY726397">
    <property type="protein sequence ID" value="CAJ1507092.1"/>
    <property type="molecule type" value="Genomic_DNA"/>
</dbReference>
<dbReference type="PIRSF" id="PIRSF035875">
    <property type="entry name" value="RNase_BN"/>
    <property type="match status" value="1"/>
</dbReference>
<dbReference type="Pfam" id="PF03631">
    <property type="entry name" value="Virul_fac_BrkB"/>
    <property type="match status" value="1"/>
</dbReference>
<reference evidence="7 8" key="1">
    <citation type="submission" date="2023-08" db="EMBL/GenBank/DDBJ databases">
        <authorList>
            <person name="Folkvardsen B D."/>
            <person name="Norman A."/>
        </authorList>
    </citation>
    <scope>NUCLEOTIDE SEQUENCE [LARGE SCALE GENOMIC DNA]</scope>
    <source>
        <strain evidence="7 8">Mu0053</strain>
    </source>
</reference>
<dbReference type="Proteomes" id="UP001190465">
    <property type="component" value="Chromosome"/>
</dbReference>
<organism evidence="7 8">
    <name type="scientific">[Mycobacterium] burgundiense</name>
    <dbReference type="NCBI Taxonomy" id="3064286"/>
    <lineage>
        <taxon>Bacteria</taxon>
        <taxon>Bacillati</taxon>
        <taxon>Actinomycetota</taxon>
        <taxon>Actinomycetes</taxon>
        <taxon>Mycobacteriales</taxon>
        <taxon>Mycobacteriaceae</taxon>
        <taxon>Mycolicibacterium</taxon>
    </lineage>
</organism>
<gene>
    <name evidence="7" type="ORF">MU0053_003395</name>
</gene>
<feature type="transmembrane region" description="Helical" evidence="6">
    <location>
        <begin position="215"/>
        <end position="234"/>
    </location>
</feature>
<feature type="transmembrane region" description="Helical" evidence="6">
    <location>
        <begin position="61"/>
        <end position="83"/>
    </location>
</feature>
<dbReference type="PANTHER" id="PTHR30213">
    <property type="entry name" value="INNER MEMBRANE PROTEIN YHJD"/>
    <property type="match status" value="1"/>
</dbReference>
<sequence>MWTRWWTRLAARFNLLPMVLLRRAMRAFNRAPRPVRQAWRLSLRTLRGASADRVPGLAAEVALFSLISLPALLLAILGSLGYIADALGPEGTEGLRQLVLEIPETFLSEQTYHAYHQMVENMLAQRRGSVISIGILLSVWTGSRAMHRLLETIAIAYGVGPRPLGPRRLLALGLTVAGLLGAVALLPPLVLGPRIIEWSVPEAAAAATLQVLELLFWPAVAVLVLVGLATIYHLGVPWHTPWRRDLPGALLAMALWLTAAAGLRAYLEFSVQDDAAYSQVAVPIAVVLWLYLTALAVLLGAEVNAAIEKMWPHERQPWRLGRTARATVR</sequence>
<dbReference type="InterPro" id="IPR017039">
    <property type="entry name" value="Virul_fac_BrkB"/>
</dbReference>
<evidence type="ECO:0000313" key="7">
    <source>
        <dbReference type="EMBL" id="CAJ1507092.1"/>
    </source>
</evidence>
<keyword evidence="4 6" id="KW-1133">Transmembrane helix</keyword>
<feature type="transmembrane region" description="Helical" evidence="6">
    <location>
        <begin position="279"/>
        <end position="301"/>
    </location>
</feature>
<protein>
    <submittedName>
        <fullName evidence="7">YihY/virulence factor BrkB family protein</fullName>
    </submittedName>
</protein>
<accession>A0ABM9LYS5</accession>
<evidence type="ECO:0000256" key="3">
    <source>
        <dbReference type="ARBA" id="ARBA00022692"/>
    </source>
</evidence>
<evidence type="ECO:0000256" key="2">
    <source>
        <dbReference type="ARBA" id="ARBA00022475"/>
    </source>
</evidence>
<evidence type="ECO:0000256" key="6">
    <source>
        <dbReference type="SAM" id="Phobius"/>
    </source>
</evidence>
<keyword evidence="5 6" id="KW-0472">Membrane</keyword>
<evidence type="ECO:0000256" key="1">
    <source>
        <dbReference type="ARBA" id="ARBA00004651"/>
    </source>
</evidence>
<name>A0ABM9LYS5_9MYCO</name>
<evidence type="ECO:0000256" key="4">
    <source>
        <dbReference type="ARBA" id="ARBA00022989"/>
    </source>
</evidence>
<dbReference type="RefSeq" id="WP_308478784.1">
    <property type="nucleotide sequence ID" value="NZ_OY726397.1"/>
</dbReference>